<dbReference type="Pfam" id="PF00232">
    <property type="entry name" value="Glyco_hydro_1"/>
    <property type="match status" value="1"/>
</dbReference>
<evidence type="ECO:0000256" key="1">
    <source>
        <dbReference type="ARBA" id="ARBA00010838"/>
    </source>
</evidence>
<evidence type="ECO:0000256" key="2">
    <source>
        <dbReference type="ARBA" id="ARBA00022801"/>
    </source>
</evidence>
<accession>A0A0D6E058</accession>
<dbReference type="InterPro" id="IPR001360">
    <property type="entry name" value="Glyco_hydro_1"/>
</dbReference>
<dbReference type="PANTHER" id="PTHR10353">
    <property type="entry name" value="GLYCOSYL HYDROLASE"/>
    <property type="match status" value="1"/>
</dbReference>
<dbReference type="EMBL" id="LN774769">
    <property type="protein sequence ID" value="CEN29426.1"/>
    <property type="molecule type" value="Genomic_DNA"/>
</dbReference>
<dbReference type="KEGG" id="lpk:LACPI_2226"/>
<keyword evidence="3" id="KW-0326">Glycosidase</keyword>
<evidence type="ECO:0000256" key="3">
    <source>
        <dbReference type="ARBA" id="ARBA00023295"/>
    </source>
</evidence>
<proteinExistence type="inferred from homology"/>
<dbReference type="PRINTS" id="PR00131">
    <property type="entry name" value="GLHYDRLASE1"/>
</dbReference>
<dbReference type="GO" id="GO:0005829">
    <property type="term" value="C:cytosol"/>
    <property type="evidence" value="ECO:0007669"/>
    <property type="project" value="TreeGrafter"/>
</dbReference>
<dbReference type="GO" id="GO:0016052">
    <property type="term" value="P:carbohydrate catabolic process"/>
    <property type="evidence" value="ECO:0007669"/>
    <property type="project" value="TreeGrafter"/>
</dbReference>
<dbReference type="SUPFAM" id="SSF51445">
    <property type="entry name" value="(Trans)glycosidases"/>
    <property type="match status" value="1"/>
</dbReference>
<evidence type="ECO:0000313" key="6">
    <source>
        <dbReference type="Proteomes" id="UP000033166"/>
    </source>
</evidence>
<evidence type="ECO:0000256" key="4">
    <source>
        <dbReference type="RuleBase" id="RU003690"/>
    </source>
</evidence>
<name>A0A0D6E058_9LACT</name>
<dbReference type="GO" id="GO:0008422">
    <property type="term" value="F:beta-glucosidase activity"/>
    <property type="evidence" value="ECO:0007669"/>
    <property type="project" value="TreeGrafter"/>
</dbReference>
<sequence>MVFKTGFLWGGATAANQFEGGYNEGGRGLSVADLKTGGDVNTPRRFTSTIEKETYYPSHQAIDFYHHHKADIELFGQMNFNVFRMSISWSRIFPQGDELEPNAAGLQFYDAIIDELIENGMTPLITLSHFEIPMGLVEKYSGFSDRRVIDMYVRYAQTVMTRYKDKVTYWLTFNEMNFGTMGRGELTTLGMNPKDEAIYPNGQTENEKVRFQALHHALVASAKVVKLGHDINPDFKIGCMICHITSYPLTPNPVDILEQKEFDLRFTKFVGDVQVRGEYPSYMTAYLKKKDSFPVFEAEDAAILKAGTVDMYTFSYYMSVCITLDETAAETNGNLMGGKANPYLESSEWGWQIDPTGLTYTLLDLQDRYGLPMMVVENGLGFADELRPDGTIIDDYRIDYMRQHIVAMDAAVEKGVDLLGYTMWGPIDLISAGTGEMKKRYGFIYVDMNNDGTGSLKRYKKKSFDWYKQVITSNGRDL</sequence>
<gene>
    <name evidence="5" type="ORF">LACPI_2226</name>
</gene>
<reference evidence="6" key="1">
    <citation type="submission" date="2015-01" db="EMBL/GenBank/DDBJ databases">
        <authorList>
            <person name="Andreevskaya M."/>
        </authorList>
    </citation>
    <scope>NUCLEOTIDE SEQUENCE [LARGE SCALE GENOMIC DNA]</scope>
    <source>
        <strain evidence="6">MKFS47</strain>
    </source>
</reference>
<protein>
    <submittedName>
        <fullName evidence="5">6-phospho-beta-glucosidase</fullName>
    </submittedName>
</protein>
<dbReference type="PANTHER" id="PTHR10353:SF296">
    <property type="entry name" value="6-PHOSPHO-BETA-GLUCOSIDASE"/>
    <property type="match status" value="1"/>
</dbReference>
<dbReference type="InterPro" id="IPR033132">
    <property type="entry name" value="GH_1_N_CS"/>
</dbReference>
<dbReference type="RefSeq" id="WP_047916397.1">
    <property type="nucleotide sequence ID" value="NZ_LN774769.1"/>
</dbReference>
<dbReference type="PROSITE" id="PS00653">
    <property type="entry name" value="GLYCOSYL_HYDROL_F1_2"/>
    <property type="match status" value="1"/>
</dbReference>
<dbReference type="Gene3D" id="3.20.20.80">
    <property type="entry name" value="Glycosidases"/>
    <property type="match status" value="1"/>
</dbReference>
<dbReference type="AlphaFoldDB" id="A0A0D6E058"/>
<dbReference type="InterPro" id="IPR017853">
    <property type="entry name" value="GH"/>
</dbReference>
<dbReference type="STRING" id="1364.LP2241_50555"/>
<organism evidence="5 6">
    <name type="scientific">Pseudolactococcus piscium MKFS47</name>
    <dbReference type="NCBI Taxonomy" id="297352"/>
    <lineage>
        <taxon>Bacteria</taxon>
        <taxon>Bacillati</taxon>
        <taxon>Bacillota</taxon>
        <taxon>Bacilli</taxon>
        <taxon>Lactobacillales</taxon>
        <taxon>Streptococcaceae</taxon>
        <taxon>Pseudolactococcus</taxon>
    </lineage>
</organism>
<dbReference type="HOGENOM" id="CLU_001859_0_2_9"/>
<dbReference type="FunFam" id="3.20.20.80:FF:000004">
    <property type="entry name" value="Beta-glucosidase 6-phospho-beta-glucosidase"/>
    <property type="match status" value="1"/>
</dbReference>
<keyword evidence="2" id="KW-0378">Hydrolase</keyword>
<dbReference type="Proteomes" id="UP000033166">
    <property type="component" value="Chromosome I"/>
</dbReference>
<comment type="similarity">
    <text evidence="1 4">Belongs to the glycosyl hydrolase 1 family.</text>
</comment>
<evidence type="ECO:0000313" key="5">
    <source>
        <dbReference type="EMBL" id="CEN29426.1"/>
    </source>
</evidence>